<keyword evidence="16" id="KW-1185">Reference proteome</keyword>
<comment type="catalytic activity">
    <reaction evidence="1">
        <text>S-ubiquitinyl-[E2 ubiquitin-conjugating enzyme]-L-cysteine + [acceptor protein]-L-lysine = [E2 ubiquitin-conjugating enzyme]-L-cysteine + N(6)-ubiquitinyl-[acceptor protein]-L-lysine.</text>
        <dbReference type="EC" id="2.3.2.27"/>
    </reaction>
</comment>
<keyword evidence="6 13" id="KW-0812">Transmembrane</keyword>
<evidence type="ECO:0000313" key="16">
    <source>
        <dbReference type="Proteomes" id="UP000039324"/>
    </source>
</evidence>
<feature type="transmembrane region" description="Helical" evidence="13">
    <location>
        <begin position="267"/>
        <end position="291"/>
    </location>
</feature>
<dbReference type="OrthoDB" id="1108038at2759"/>
<dbReference type="PROSITE" id="PS51292">
    <property type="entry name" value="ZF_RING_CH"/>
    <property type="match status" value="1"/>
</dbReference>
<feature type="transmembrane region" description="Helical" evidence="13">
    <location>
        <begin position="390"/>
        <end position="410"/>
    </location>
</feature>
<feature type="transmembrane region" description="Helical" evidence="13">
    <location>
        <begin position="790"/>
        <end position="816"/>
    </location>
</feature>
<feature type="transmembrane region" description="Helical" evidence="13">
    <location>
        <begin position="702"/>
        <end position="729"/>
    </location>
</feature>
<dbReference type="InterPro" id="IPR056521">
    <property type="entry name" value="MARCHF6-like_C"/>
</dbReference>
<dbReference type="SMART" id="SM00744">
    <property type="entry name" value="RINGv"/>
    <property type="match status" value="1"/>
</dbReference>
<dbReference type="Gene3D" id="3.30.40.10">
    <property type="entry name" value="Zinc/RING finger domain, C3HC4 (zinc finger)"/>
    <property type="match status" value="1"/>
</dbReference>
<evidence type="ECO:0000256" key="1">
    <source>
        <dbReference type="ARBA" id="ARBA00000900"/>
    </source>
</evidence>
<dbReference type="AlphaFoldDB" id="A0A0G4IVK2"/>
<feature type="transmembrane region" description="Helical" evidence="13">
    <location>
        <begin position="120"/>
        <end position="139"/>
    </location>
</feature>
<feature type="non-terminal residue" evidence="15">
    <location>
        <position position="1"/>
    </location>
</feature>
<feature type="transmembrane region" description="Helical" evidence="13">
    <location>
        <begin position="355"/>
        <end position="378"/>
    </location>
</feature>
<name>A0A0G4IVK2_PLABS</name>
<dbReference type="GO" id="GO:0008270">
    <property type="term" value="F:zinc ion binding"/>
    <property type="evidence" value="ECO:0007669"/>
    <property type="project" value="UniProtKB-KW"/>
</dbReference>
<keyword evidence="12 13" id="KW-0472">Membrane</keyword>
<gene>
    <name evidence="15" type="ORF">PBRA_001173</name>
</gene>
<dbReference type="InterPro" id="IPR013083">
    <property type="entry name" value="Znf_RING/FYVE/PHD"/>
</dbReference>
<dbReference type="InterPro" id="IPR011016">
    <property type="entry name" value="Znf_RING-CH"/>
</dbReference>
<dbReference type="CDD" id="cd16702">
    <property type="entry name" value="RING_CH-C4HC3_MARCH6"/>
    <property type="match status" value="1"/>
</dbReference>
<feature type="transmembrane region" description="Helical" evidence="13">
    <location>
        <begin position="180"/>
        <end position="201"/>
    </location>
</feature>
<evidence type="ECO:0000256" key="2">
    <source>
        <dbReference type="ARBA" id="ARBA00004141"/>
    </source>
</evidence>
<organism evidence="15 16">
    <name type="scientific">Plasmodiophora brassicae</name>
    <name type="common">Clubroot disease agent</name>
    <dbReference type="NCBI Taxonomy" id="37360"/>
    <lineage>
        <taxon>Eukaryota</taxon>
        <taxon>Sar</taxon>
        <taxon>Rhizaria</taxon>
        <taxon>Endomyxa</taxon>
        <taxon>Phytomyxea</taxon>
        <taxon>Plasmodiophorida</taxon>
        <taxon>Plasmodiophoridae</taxon>
        <taxon>Plasmodiophora</taxon>
    </lineage>
</organism>
<comment type="subcellular location">
    <subcellularLocation>
        <location evidence="2">Membrane</location>
        <topology evidence="2">Multi-pass membrane protein</topology>
    </subcellularLocation>
</comment>
<evidence type="ECO:0000256" key="8">
    <source>
        <dbReference type="ARBA" id="ARBA00022771"/>
    </source>
</evidence>
<dbReference type="Proteomes" id="UP000039324">
    <property type="component" value="Unassembled WGS sequence"/>
</dbReference>
<evidence type="ECO:0000256" key="5">
    <source>
        <dbReference type="ARBA" id="ARBA00022679"/>
    </source>
</evidence>
<dbReference type="GO" id="GO:0036503">
    <property type="term" value="P:ERAD pathway"/>
    <property type="evidence" value="ECO:0007669"/>
    <property type="project" value="TreeGrafter"/>
</dbReference>
<keyword evidence="11 13" id="KW-1133">Transmembrane helix</keyword>
<dbReference type="PANTHER" id="PTHR13145">
    <property type="entry name" value="SSM4 PROTEIN"/>
    <property type="match status" value="1"/>
</dbReference>
<feature type="transmembrane region" description="Helical" evidence="13">
    <location>
        <begin position="836"/>
        <end position="859"/>
    </location>
</feature>
<dbReference type="GO" id="GO:0005789">
    <property type="term" value="C:endoplasmic reticulum membrane"/>
    <property type="evidence" value="ECO:0007669"/>
    <property type="project" value="TreeGrafter"/>
</dbReference>
<dbReference type="OMA" id="WLHYSLV"/>
<dbReference type="EMBL" id="CDSF01000090">
    <property type="protein sequence ID" value="CEO99267.1"/>
    <property type="molecule type" value="Genomic_DNA"/>
</dbReference>
<keyword evidence="7" id="KW-0479">Metal-binding</keyword>
<keyword evidence="10" id="KW-0862">Zinc</keyword>
<evidence type="ECO:0000259" key="14">
    <source>
        <dbReference type="PROSITE" id="PS51292"/>
    </source>
</evidence>
<comment type="pathway">
    <text evidence="3">Protein modification; protein ubiquitination.</text>
</comment>
<feature type="transmembrane region" description="Helical" evidence="13">
    <location>
        <begin position="416"/>
        <end position="435"/>
    </location>
</feature>
<keyword evidence="5" id="KW-0808">Transferase</keyword>
<evidence type="ECO:0000256" key="6">
    <source>
        <dbReference type="ARBA" id="ARBA00022692"/>
    </source>
</evidence>
<evidence type="ECO:0000256" key="9">
    <source>
        <dbReference type="ARBA" id="ARBA00022786"/>
    </source>
</evidence>
<protein>
    <recommendedName>
        <fullName evidence="4">RING-type E3 ubiquitin transferase</fullName>
        <ecNumber evidence="4">2.3.2.27</ecNumber>
    </recommendedName>
</protein>
<feature type="transmembrane region" description="Helical" evidence="13">
    <location>
        <begin position="506"/>
        <end position="525"/>
    </location>
</feature>
<feature type="domain" description="RING-CH-type" evidence="14">
    <location>
        <begin position="27"/>
        <end position="90"/>
    </location>
</feature>
<evidence type="ECO:0000256" key="3">
    <source>
        <dbReference type="ARBA" id="ARBA00004906"/>
    </source>
</evidence>
<dbReference type="Pfam" id="PF12906">
    <property type="entry name" value="RINGv"/>
    <property type="match status" value="1"/>
</dbReference>
<dbReference type="SUPFAM" id="SSF57850">
    <property type="entry name" value="RING/U-box"/>
    <property type="match status" value="1"/>
</dbReference>
<dbReference type="EC" id="2.3.2.27" evidence="4"/>
<evidence type="ECO:0000313" key="15">
    <source>
        <dbReference type="EMBL" id="CEO99267.1"/>
    </source>
</evidence>
<evidence type="ECO:0000256" key="13">
    <source>
        <dbReference type="SAM" id="Phobius"/>
    </source>
</evidence>
<proteinExistence type="predicted"/>
<feature type="transmembrane region" description="Helical" evidence="13">
    <location>
        <begin position="661"/>
        <end position="681"/>
    </location>
</feature>
<keyword evidence="8" id="KW-0863">Zinc-finger</keyword>
<feature type="transmembrane region" description="Helical" evidence="13">
    <location>
        <begin position="618"/>
        <end position="641"/>
    </location>
</feature>
<dbReference type="PANTHER" id="PTHR13145:SF0">
    <property type="entry name" value="E3 UBIQUITIN-PROTEIN LIGASE MARCHF6"/>
    <property type="match status" value="1"/>
</dbReference>
<evidence type="ECO:0000256" key="12">
    <source>
        <dbReference type="ARBA" id="ARBA00023136"/>
    </source>
</evidence>
<evidence type="ECO:0000256" key="4">
    <source>
        <dbReference type="ARBA" id="ARBA00012483"/>
    </source>
</evidence>
<evidence type="ECO:0000256" key="10">
    <source>
        <dbReference type="ARBA" id="ARBA00022833"/>
    </source>
</evidence>
<dbReference type="Pfam" id="PF23113">
    <property type="entry name" value="MARCHF6_C"/>
    <property type="match status" value="1"/>
</dbReference>
<dbReference type="STRING" id="37360.A0A0G4IVK2"/>
<accession>A0A0G4IVK2</accession>
<reference evidence="15 16" key="1">
    <citation type="submission" date="2015-02" db="EMBL/GenBank/DDBJ databases">
        <authorList>
            <person name="Chooi Y.-H."/>
        </authorList>
    </citation>
    <scope>NUCLEOTIDE SEQUENCE [LARGE SCALE GENOMIC DNA]</scope>
    <source>
        <strain evidence="15">E3</strain>
    </source>
</reference>
<dbReference type="GO" id="GO:0061630">
    <property type="term" value="F:ubiquitin protein ligase activity"/>
    <property type="evidence" value="ECO:0007669"/>
    <property type="project" value="UniProtKB-EC"/>
</dbReference>
<sequence>LGMVFACDAQRIAPGVEMGGMADADVDDVGTVRECRVCRGGSFDDEPLYNPCLCRGSIKWVHQSCLQDWLAHRPRTDGRCELCRHPIAFAPIYASDAPESLSFVQVVTDLATRFIKCLPGVARSAVVAAAWLILVPLLTRFMLRACFRAELSWLFSVAAFRGVLPRPLTPLNLLFDFQTGILICSLIFVSVALMASFRDIFPDDFVPFDNREQAPSDEEPGVDDPFDPAFALLPAEQAPLPVAEPDEAGVFIEDMPLSQWLGFSGHWTVFICHFAFVLLCNFMVLLCAIFIPLRTGRVIMNHVWQIESSTLAIQILDGASTLMALALSENLVPDTDALRVSAIESFAPGSFFDQAMTIAVGFGVLVLSMSLFIIAVSSFGSAWSNAIGRFLLSAFLNILMCIKVAVLLAVELVGCPILFGIIIDVLTIGIRHTTLSARMDAFLASPSLSVLLFWFTGIALFLNLSVFASVLRQTVRREVYLVLFRDPEDPDFHPIQELVDKPLPRLIRSLVVSVTIYVVLLLLCLHVPTKMAVSIVPSVAPLTLRFSNSNEMPGDLVFLHFCLPFAIERIHSGRLHSRFVSFWLKHVCRLLSLSDFVLPRPVGTNQQPAAPSHLSLRVFLLFLLAWITYIVVFFACFVTPLLVGRAVLAHAVVVLTYHDMYAFLVGFNIFLGILWAIETAVRVCQRGDFAKMAAFLSKWIVFSGKVVAIMLAGGLQLPLMVGILFDLLVIIPVRVPVDQSPVVYLTQDWILGLVTLKICARLIRIGVIPSSRWRERIEHLGHMGVTGLDVAWVLTEIIWPVALNVGVHLAFPYVFARAVYPMLDESPRGQEVMLRFGFFVFGVGRFAVFLCALLLRWFCNLEKSLFNDRYLVGQRLLNHE</sequence>
<evidence type="ECO:0000256" key="7">
    <source>
        <dbReference type="ARBA" id="ARBA00022723"/>
    </source>
</evidence>
<evidence type="ECO:0000256" key="11">
    <source>
        <dbReference type="ARBA" id="ARBA00022989"/>
    </source>
</evidence>
<keyword evidence="9" id="KW-0833">Ubl conjugation pathway</keyword>
<feature type="transmembrane region" description="Helical" evidence="13">
    <location>
        <begin position="447"/>
        <end position="471"/>
    </location>
</feature>